<gene>
    <name evidence="2" type="ORF">CDL15_Pgr018055</name>
</gene>
<evidence type="ECO:0000313" key="3">
    <source>
        <dbReference type="Proteomes" id="UP000197138"/>
    </source>
</evidence>
<feature type="compositionally biased region" description="Polar residues" evidence="1">
    <location>
        <begin position="48"/>
        <end position="61"/>
    </location>
</feature>
<dbReference type="Proteomes" id="UP000197138">
    <property type="component" value="Unassembled WGS sequence"/>
</dbReference>
<organism evidence="2 3">
    <name type="scientific">Punica granatum</name>
    <name type="common">Pomegranate</name>
    <dbReference type="NCBI Taxonomy" id="22663"/>
    <lineage>
        <taxon>Eukaryota</taxon>
        <taxon>Viridiplantae</taxon>
        <taxon>Streptophyta</taxon>
        <taxon>Embryophyta</taxon>
        <taxon>Tracheophyta</taxon>
        <taxon>Spermatophyta</taxon>
        <taxon>Magnoliopsida</taxon>
        <taxon>eudicotyledons</taxon>
        <taxon>Gunneridae</taxon>
        <taxon>Pentapetalae</taxon>
        <taxon>rosids</taxon>
        <taxon>malvids</taxon>
        <taxon>Myrtales</taxon>
        <taxon>Lythraceae</taxon>
        <taxon>Punica</taxon>
    </lineage>
</organism>
<name>A0A218WJF4_PUNGR</name>
<accession>A0A218WJF4</accession>
<comment type="caution">
    <text evidence="2">The sequence shown here is derived from an EMBL/GenBank/DDBJ whole genome shotgun (WGS) entry which is preliminary data.</text>
</comment>
<feature type="region of interest" description="Disordered" evidence="1">
    <location>
        <begin position="13"/>
        <end position="86"/>
    </location>
</feature>
<feature type="compositionally biased region" description="Basic and acidic residues" evidence="1">
    <location>
        <begin position="32"/>
        <end position="43"/>
    </location>
</feature>
<sequence>MSLGDESVTAVEARALGKGGGAAAQSKQLLKRKSDLEESEPRTHGHGASSSSMTRNYGLTSRTRRKQEEIMNRDRTDRRRQEKLETGLGLLRAQTCRGERECWRVEKKGKRKGKKKVVGLKLGLCRIRPGLGPNLG</sequence>
<feature type="compositionally biased region" description="Basic and acidic residues" evidence="1">
    <location>
        <begin position="66"/>
        <end position="85"/>
    </location>
</feature>
<evidence type="ECO:0000313" key="2">
    <source>
        <dbReference type="EMBL" id="OWM72172.1"/>
    </source>
</evidence>
<dbReference type="EMBL" id="MTKT01004293">
    <property type="protein sequence ID" value="OWM72172.1"/>
    <property type="molecule type" value="Genomic_DNA"/>
</dbReference>
<proteinExistence type="predicted"/>
<reference evidence="3" key="1">
    <citation type="journal article" date="2017" name="Plant J.">
        <title>The pomegranate (Punica granatum L.) genome and the genomics of punicalagin biosynthesis.</title>
        <authorList>
            <person name="Qin G."/>
            <person name="Xu C."/>
            <person name="Ming R."/>
            <person name="Tang H."/>
            <person name="Guyot R."/>
            <person name="Kramer E.M."/>
            <person name="Hu Y."/>
            <person name="Yi X."/>
            <person name="Qi Y."/>
            <person name="Xu X."/>
            <person name="Gao Z."/>
            <person name="Pan H."/>
            <person name="Jian J."/>
            <person name="Tian Y."/>
            <person name="Yue Z."/>
            <person name="Xu Y."/>
        </authorList>
    </citation>
    <scope>NUCLEOTIDE SEQUENCE [LARGE SCALE GENOMIC DNA]</scope>
    <source>
        <strain evidence="3">cv. Dabenzi</strain>
    </source>
</reference>
<dbReference type="AlphaFoldDB" id="A0A218WJF4"/>
<protein>
    <submittedName>
        <fullName evidence="2">Uncharacterized protein</fullName>
    </submittedName>
</protein>
<evidence type="ECO:0000256" key="1">
    <source>
        <dbReference type="SAM" id="MobiDB-lite"/>
    </source>
</evidence>